<dbReference type="Proteomes" id="UP000574769">
    <property type="component" value="Unassembled WGS sequence"/>
</dbReference>
<dbReference type="EMBL" id="JACHNY010000002">
    <property type="protein sequence ID" value="MBB4617305.1"/>
    <property type="molecule type" value="Genomic_DNA"/>
</dbReference>
<sequence length="43" mass="4337">MVVLIEALAVASPRAPIVSVPDTPPSARAMAVVAAHIGRMASL</sequence>
<gene>
    <name evidence="1" type="ORF">GGQ96_001425</name>
</gene>
<dbReference type="RefSeq" id="WP_281392621.1">
    <property type="nucleotide sequence ID" value="NZ_JACHNY010000002.1"/>
</dbReference>
<name>A0A7W7AHU7_9SPHN</name>
<evidence type="ECO:0000313" key="2">
    <source>
        <dbReference type="Proteomes" id="UP000574769"/>
    </source>
</evidence>
<dbReference type="AlphaFoldDB" id="A0A7W7AHU7"/>
<protein>
    <submittedName>
        <fullName evidence="1">Uncharacterized protein</fullName>
    </submittedName>
</protein>
<organism evidence="1 2">
    <name type="scientific">Sphingomonas abaci</name>
    <dbReference type="NCBI Taxonomy" id="237611"/>
    <lineage>
        <taxon>Bacteria</taxon>
        <taxon>Pseudomonadati</taxon>
        <taxon>Pseudomonadota</taxon>
        <taxon>Alphaproteobacteria</taxon>
        <taxon>Sphingomonadales</taxon>
        <taxon>Sphingomonadaceae</taxon>
        <taxon>Sphingomonas</taxon>
    </lineage>
</organism>
<evidence type="ECO:0000313" key="1">
    <source>
        <dbReference type="EMBL" id="MBB4617305.1"/>
    </source>
</evidence>
<accession>A0A7W7AHU7</accession>
<keyword evidence="2" id="KW-1185">Reference proteome</keyword>
<comment type="caution">
    <text evidence="1">The sequence shown here is derived from an EMBL/GenBank/DDBJ whole genome shotgun (WGS) entry which is preliminary data.</text>
</comment>
<reference evidence="1 2" key="1">
    <citation type="submission" date="2020-08" db="EMBL/GenBank/DDBJ databases">
        <title>Genomic Encyclopedia of Type Strains, Phase IV (KMG-IV): sequencing the most valuable type-strain genomes for metagenomic binning, comparative biology and taxonomic classification.</title>
        <authorList>
            <person name="Goeker M."/>
        </authorList>
    </citation>
    <scope>NUCLEOTIDE SEQUENCE [LARGE SCALE GENOMIC DNA]</scope>
    <source>
        <strain evidence="1 2">DSM 15867</strain>
    </source>
</reference>
<proteinExistence type="predicted"/>